<accession>A0ABP7R6F1</accession>
<name>A0ABP7R6F1_9BACT</name>
<dbReference type="RefSeq" id="WP_345127640.1">
    <property type="nucleotide sequence ID" value="NZ_BAABDI010000055.1"/>
</dbReference>
<keyword evidence="2" id="KW-1185">Reference proteome</keyword>
<dbReference type="EMBL" id="BAABDI010000055">
    <property type="protein sequence ID" value="GAA3993142.1"/>
    <property type="molecule type" value="Genomic_DNA"/>
</dbReference>
<dbReference type="Proteomes" id="UP001501556">
    <property type="component" value="Unassembled WGS sequence"/>
</dbReference>
<evidence type="ECO:0000313" key="2">
    <source>
        <dbReference type="Proteomes" id="UP001501556"/>
    </source>
</evidence>
<organism evidence="1 2">
    <name type="scientific">Hymenobacter antarcticus</name>
    <dbReference type="NCBI Taxonomy" id="486270"/>
    <lineage>
        <taxon>Bacteria</taxon>
        <taxon>Pseudomonadati</taxon>
        <taxon>Bacteroidota</taxon>
        <taxon>Cytophagia</taxon>
        <taxon>Cytophagales</taxon>
        <taxon>Hymenobacteraceae</taxon>
        <taxon>Hymenobacter</taxon>
    </lineage>
</organism>
<sequence>MRPLAFIGVVGVVLTSAARADVAPELARQGLTPKALKPLAEALDAFRTAQPAPRKLIDERVLSGGALEDLVDDLMVEVRALDEDMKAFKLLDRPLYDGYVQMRKIISSGGDGGAKGKPGA</sequence>
<protein>
    <recommendedName>
        <fullName evidence="3">Soluble cytochrome b562</fullName>
    </recommendedName>
</protein>
<evidence type="ECO:0000313" key="1">
    <source>
        <dbReference type="EMBL" id="GAA3993142.1"/>
    </source>
</evidence>
<comment type="caution">
    <text evidence="1">The sequence shown here is derived from an EMBL/GenBank/DDBJ whole genome shotgun (WGS) entry which is preliminary data.</text>
</comment>
<gene>
    <name evidence="1" type="ORF">GCM10022407_41800</name>
</gene>
<reference evidence="2" key="1">
    <citation type="journal article" date="2019" name="Int. J. Syst. Evol. Microbiol.">
        <title>The Global Catalogue of Microorganisms (GCM) 10K type strain sequencing project: providing services to taxonomists for standard genome sequencing and annotation.</title>
        <authorList>
            <consortium name="The Broad Institute Genomics Platform"/>
            <consortium name="The Broad Institute Genome Sequencing Center for Infectious Disease"/>
            <person name="Wu L."/>
            <person name="Ma J."/>
        </authorList>
    </citation>
    <scope>NUCLEOTIDE SEQUENCE [LARGE SCALE GENOMIC DNA]</scope>
    <source>
        <strain evidence="2">JCM 17217</strain>
    </source>
</reference>
<evidence type="ECO:0008006" key="3">
    <source>
        <dbReference type="Google" id="ProtNLM"/>
    </source>
</evidence>
<proteinExistence type="predicted"/>